<comment type="caution">
    <text evidence="2">The sequence shown here is derived from an EMBL/GenBank/DDBJ whole genome shotgun (WGS) entry which is preliminary data.</text>
</comment>
<keyword evidence="1" id="KW-0472">Membrane</keyword>
<dbReference type="Proteomes" id="UP000177953">
    <property type="component" value="Unassembled WGS sequence"/>
</dbReference>
<evidence type="ECO:0000313" key="3">
    <source>
        <dbReference type="Proteomes" id="UP000177953"/>
    </source>
</evidence>
<keyword evidence="1" id="KW-0812">Transmembrane</keyword>
<gene>
    <name evidence="2" type="ORF">A2754_00820</name>
</gene>
<organism evidence="2 3">
    <name type="scientific">Candidatus Magasanikbacteria bacterium RIFCSPHIGHO2_01_FULL_47_8</name>
    <dbReference type="NCBI Taxonomy" id="1798673"/>
    <lineage>
        <taxon>Bacteria</taxon>
        <taxon>Candidatus Magasanikiibacteriota</taxon>
    </lineage>
</organism>
<protein>
    <recommendedName>
        <fullName evidence="4">Phospho-N-acetylmuramoyl-pentapeptide-transferase</fullName>
    </recommendedName>
</protein>
<evidence type="ECO:0000256" key="1">
    <source>
        <dbReference type="SAM" id="Phobius"/>
    </source>
</evidence>
<feature type="transmembrane region" description="Helical" evidence="1">
    <location>
        <begin position="12"/>
        <end position="32"/>
    </location>
</feature>
<feature type="transmembrane region" description="Helical" evidence="1">
    <location>
        <begin position="53"/>
        <end position="77"/>
    </location>
</feature>
<feature type="transmembrane region" description="Helical" evidence="1">
    <location>
        <begin position="83"/>
        <end position="105"/>
    </location>
</feature>
<accession>A0A1F6MCX3</accession>
<keyword evidence="1" id="KW-1133">Transmembrane helix</keyword>
<name>A0A1F6MCX3_9BACT</name>
<sequence>MNLELLQQSLVYLIASTVGAFLWAPILTKLLYKYNITRRADFDFTLRGDRQHKVGTPIMGGLLVVITVTVVTMLFNWERRYTYVPIGAMGIAAVLGAADDLLIVWRQTPPPPSRPNYHPYQGSPQMVHEDLARPHPALGRFSPSRKHLGVSPWQRHAGARKTTPSIFGRRRHRLVGLYQTRTQLAHPLDSLRWIR</sequence>
<dbReference type="AlphaFoldDB" id="A0A1F6MCX3"/>
<dbReference type="EMBL" id="MFPU01000038">
    <property type="protein sequence ID" value="OGH69465.1"/>
    <property type="molecule type" value="Genomic_DNA"/>
</dbReference>
<evidence type="ECO:0000313" key="2">
    <source>
        <dbReference type="EMBL" id="OGH69465.1"/>
    </source>
</evidence>
<evidence type="ECO:0008006" key="4">
    <source>
        <dbReference type="Google" id="ProtNLM"/>
    </source>
</evidence>
<proteinExistence type="predicted"/>
<reference evidence="2 3" key="1">
    <citation type="journal article" date="2016" name="Nat. Commun.">
        <title>Thousands of microbial genomes shed light on interconnected biogeochemical processes in an aquifer system.</title>
        <authorList>
            <person name="Anantharaman K."/>
            <person name="Brown C.T."/>
            <person name="Hug L.A."/>
            <person name="Sharon I."/>
            <person name="Castelle C.J."/>
            <person name="Probst A.J."/>
            <person name="Thomas B.C."/>
            <person name="Singh A."/>
            <person name="Wilkins M.J."/>
            <person name="Karaoz U."/>
            <person name="Brodie E.L."/>
            <person name="Williams K.H."/>
            <person name="Hubbard S.S."/>
            <person name="Banfield J.F."/>
        </authorList>
    </citation>
    <scope>NUCLEOTIDE SEQUENCE [LARGE SCALE GENOMIC DNA]</scope>
</reference>